<dbReference type="RefSeq" id="WP_146976227.1">
    <property type="nucleotide sequence ID" value="NZ_VOSL01000123.1"/>
</dbReference>
<proteinExistence type="predicted"/>
<feature type="compositionally biased region" description="Low complexity" evidence="1">
    <location>
        <begin position="125"/>
        <end position="150"/>
    </location>
</feature>
<feature type="domain" description="J" evidence="2">
    <location>
        <begin position="217"/>
        <end position="288"/>
    </location>
</feature>
<organism evidence="3 4">
    <name type="scientific">Lujinxingia vulgaris</name>
    <dbReference type="NCBI Taxonomy" id="2600176"/>
    <lineage>
        <taxon>Bacteria</taxon>
        <taxon>Deltaproteobacteria</taxon>
        <taxon>Bradymonadales</taxon>
        <taxon>Lujinxingiaceae</taxon>
        <taxon>Lujinxingia</taxon>
    </lineage>
</organism>
<sequence>MIRLLIIGRPGSQWADRLHQLELQDLEIDHERLPSAGIRRFEASPADLIIIADDQGGERVEILAGAIRSRPLGQLVPLILICPLPESERVQATTDTLDLVAWLPPETDPETLIARIGAALDVSLTSSPTPASPAPRAAQTPPGQAEQPSSPAEPQPSSPEPSRVFRAGELTLETIDTGATRRVDRDQVFPQRDYAHPEASVDAEVIRRKLKAVRHEDYYAILEVRRGADTQPIREAFHRLYARFDARHIDFQTAHAFEDALLEIRDALEDAWAVLGDPALREPYLRHTLRP</sequence>
<dbReference type="AlphaFoldDB" id="A0A5C6X7K8"/>
<dbReference type="InterPro" id="IPR001623">
    <property type="entry name" value="DnaJ_domain"/>
</dbReference>
<dbReference type="EMBL" id="VOSL01000123">
    <property type="protein sequence ID" value="TXD32598.1"/>
    <property type="molecule type" value="Genomic_DNA"/>
</dbReference>
<dbReference type="SUPFAM" id="SSF46565">
    <property type="entry name" value="Chaperone J-domain"/>
    <property type="match status" value="1"/>
</dbReference>
<feature type="region of interest" description="Disordered" evidence="1">
    <location>
        <begin position="124"/>
        <end position="163"/>
    </location>
</feature>
<accession>A0A5C6X7K8</accession>
<dbReference type="InterPro" id="IPR036869">
    <property type="entry name" value="J_dom_sf"/>
</dbReference>
<evidence type="ECO:0000256" key="1">
    <source>
        <dbReference type="SAM" id="MobiDB-lite"/>
    </source>
</evidence>
<evidence type="ECO:0000313" key="4">
    <source>
        <dbReference type="Proteomes" id="UP000321046"/>
    </source>
</evidence>
<name>A0A5C6X7K8_9DELT</name>
<dbReference type="OrthoDB" id="5526338at2"/>
<evidence type="ECO:0000313" key="3">
    <source>
        <dbReference type="EMBL" id="TXD32598.1"/>
    </source>
</evidence>
<protein>
    <recommendedName>
        <fullName evidence="2">J domain-containing protein</fullName>
    </recommendedName>
</protein>
<reference evidence="3 4" key="1">
    <citation type="submission" date="2019-08" db="EMBL/GenBank/DDBJ databases">
        <title>Bradymonadales sp. TMQ2.</title>
        <authorList>
            <person name="Liang Q."/>
        </authorList>
    </citation>
    <scope>NUCLEOTIDE SEQUENCE [LARGE SCALE GENOMIC DNA]</scope>
    <source>
        <strain evidence="3 4">TMQ2</strain>
    </source>
</reference>
<gene>
    <name evidence="3" type="ORF">FRC96_17090</name>
</gene>
<dbReference type="Proteomes" id="UP000321046">
    <property type="component" value="Unassembled WGS sequence"/>
</dbReference>
<evidence type="ECO:0000259" key="2">
    <source>
        <dbReference type="PROSITE" id="PS50076"/>
    </source>
</evidence>
<dbReference type="PROSITE" id="PS50076">
    <property type="entry name" value="DNAJ_2"/>
    <property type="match status" value="1"/>
</dbReference>
<comment type="caution">
    <text evidence="3">The sequence shown here is derived from an EMBL/GenBank/DDBJ whole genome shotgun (WGS) entry which is preliminary data.</text>
</comment>
<dbReference type="Gene3D" id="1.10.287.110">
    <property type="entry name" value="DnaJ domain"/>
    <property type="match status" value="1"/>
</dbReference>